<dbReference type="Gene3D" id="1.10.10.10">
    <property type="entry name" value="Winged helix-like DNA-binding domain superfamily/Winged helix DNA-binding domain"/>
    <property type="match status" value="1"/>
</dbReference>
<proteinExistence type="inferred from homology"/>
<reference evidence="7 8" key="1">
    <citation type="submission" date="2014-04" db="EMBL/GenBank/DDBJ databases">
        <authorList>
            <consortium name="DOE Joint Genome Institute"/>
            <person name="Kuo A."/>
            <person name="Kohler A."/>
            <person name="Nagy L.G."/>
            <person name="Floudas D."/>
            <person name="Copeland A."/>
            <person name="Barry K.W."/>
            <person name="Cichocki N."/>
            <person name="Veneault-Fourrey C."/>
            <person name="LaButti K."/>
            <person name="Lindquist E.A."/>
            <person name="Lipzen A."/>
            <person name="Lundell T."/>
            <person name="Morin E."/>
            <person name="Murat C."/>
            <person name="Sun H."/>
            <person name="Tunlid A."/>
            <person name="Henrissat B."/>
            <person name="Grigoriev I.V."/>
            <person name="Hibbett D.S."/>
            <person name="Martin F."/>
            <person name="Nordberg H.P."/>
            <person name="Cantor M.N."/>
            <person name="Hua S.X."/>
        </authorList>
    </citation>
    <scope>NUCLEOTIDE SEQUENCE [LARGE SCALE GENOMIC DNA]</scope>
    <source>
        <strain evidence="7 8">Foug A</strain>
    </source>
</reference>
<dbReference type="STRING" id="1036808.A0A0C2ZXB5"/>
<dbReference type="InterPro" id="IPR039748">
    <property type="entry name" value="RPC3"/>
</dbReference>
<keyword evidence="3 5" id="KW-0804">Transcription</keyword>
<dbReference type="InParanoid" id="A0A0C2ZXB5"/>
<dbReference type="OrthoDB" id="272392at2759"/>
<comment type="subunit">
    <text evidence="5">Component of the RNA polymerase III (Pol III) complex consisting of 17 subunits.</text>
</comment>
<dbReference type="GO" id="GO:0003697">
    <property type="term" value="F:single-stranded DNA binding"/>
    <property type="evidence" value="ECO:0007669"/>
    <property type="project" value="UniProtKB-UniRule"/>
</dbReference>
<keyword evidence="4 5" id="KW-0539">Nucleus</keyword>
<dbReference type="GO" id="GO:0005666">
    <property type="term" value="C:RNA polymerase III complex"/>
    <property type="evidence" value="ECO:0007669"/>
    <property type="project" value="UniProtKB-UniRule"/>
</dbReference>
<keyword evidence="2 5" id="KW-0240">DNA-directed RNA polymerase</keyword>
<dbReference type="PANTHER" id="PTHR12949:SF0">
    <property type="entry name" value="DNA-DIRECTED RNA POLYMERASE III SUBUNIT RPC3"/>
    <property type="match status" value="1"/>
</dbReference>
<evidence type="ECO:0000256" key="3">
    <source>
        <dbReference type="ARBA" id="ARBA00023163"/>
    </source>
</evidence>
<evidence type="ECO:0000256" key="4">
    <source>
        <dbReference type="ARBA" id="ARBA00023242"/>
    </source>
</evidence>
<accession>A0A0C2ZXB5</accession>
<comment type="subcellular location">
    <subcellularLocation>
        <location evidence="1 5">Nucleus</location>
    </subcellularLocation>
</comment>
<evidence type="ECO:0000259" key="6">
    <source>
        <dbReference type="Pfam" id="PF22536"/>
    </source>
</evidence>
<sequence>MLRKLVLTQEDCAPTDFTSPPWSEALLVTPRHAVRMKWNLTSAKARSLAHGVSLINCRAFNTPSKDDGQRWNSDPSSTAAIAMHVPDDEDLAAGLDYLTLMTSIDNPITAGRAALFAFLADNEIYVEIDTINRQLRGQVLESAARMWHGEGAVHSSWEKVAMMAKKDVRPLLSAMSSDCLIFTQEVPKSADHNPPRTFYLWHVDLNRAYFTLLGSLYKTSFNISARCQAEPVKAVSLRELTVMHCDVHGIRTISMSKPSGDALENVEFGGVDVDANQSARYPTPSALFTVLFHRVAKRMRGIRWVGES</sequence>
<dbReference type="InterPro" id="IPR036388">
    <property type="entry name" value="WH-like_DNA-bd_sf"/>
</dbReference>
<evidence type="ECO:0000313" key="8">
    <source>
        <dbReference type="Proteomes" id="UP000053989"/>
    </source>
</evidence>
<evidence type="ECO:0000313" key="7">
    <source>
        <dbReference type="EMBL" id="KIM57097.1"/>
    </source>
</evidence>
<comment type="similarity">
    <text evidence="5">Belongs to the RNA polymerase beta chain family.</text>
</comment>
<gene>
    <name evidence="7" type="ORF">SCLCIDRAFT_29141</name>
</gene>
<comment type="function">
    <text evidence="5">DNA-dependent RNA polymerase catalyzes the transcription of DNA into RNA using the four ribonucleoside triphosphates as substrates. Specific core component of RNA polymerase III which synthesizes small RNAs, such as 5S rRNA and tRNAs.</text>
</comment>
<dbReference type="AlphaFoldDB" id="A0A0C2ZXB5"/>
<reference evidence="8" key="2">
    <citation type="submission" date="2015-01" db="EMBL/GenBank/DDBJ databases">
        <title>Evolutionary Origins and Diversification of the Mycorrhizal Mutualists.</title>
        <authorList>
            <consortium name="DOE Joint Genome Institute"/>
            <consortium name="Mycorrhizal Genomics Consortium"/>
            <person name="Kohler A."/>
            <person name="Kuo A."/>
            <person name="Nagy L.G."/>
            <person name="Floudas D."/>
            <person name="Copeland A."/>
            <person name="Barry K.W."/>
            <person name="Cichocki N."/>
            <person name="Veneault-Fourrey C."/>
            <person name="LaButti K."/>
            <person name="Lindquist E.A."/>
            <person name="Lipzen A."/>
            <person name="Lundell T."/>
            <person name="Morin E."/>
            <person name="Murat C."/>
            <person name="Riley R."/>
            <person name="Ohm R."/>
            <person name="Sun H."/>
            <person name="Tunlid A."/>
            <person name="Henrissat B."/>
            <person name="Grigoriev I.V."/>
            <person name="Hibbett D.S."/>
            <person name="Martin F."/>
        </authorList>
    </citation>
    <scope>NUCLEOTIDE SEQUENCE [LARGE SCALE GENOMIC DNA]</scope>
    <source>
        <strain evidence="8">Foug A</strain>
    </source>
</reference>
<name>A0A0C2ZXB5_9AGAM</name>
<dbReference type="EMBL" id="KN822106">
    <property type="protein sequence ID" value="KIM57097.1"/>
    <property type="molecule type" value="Genomic_DNA"/>
</dbReference>
<dbReference type="HOGENOM" id="CLU_903622_0_0_1"/>
<dbReference type="Proteomes" id="UP000053989">
    <property type="component" value="Unassembled WGS sequence"/>
</dbReference>
<evidence type="ECO:0000256" key="2">
    <source>
        <dbReference type="ARBA" id="ARBA00022478"/>
    </source>
</evidence>
<dbReference type="Pfam" id="PF22536">
    <property type="entry name" value="WHD_POLR3C"/>
    <property type="match status" value="1"/>
</dbReference>
<dbReference type="InterPro" id="IPR055207">
    <property type="entry name" value="POLR3C_WHD"/>
</dbReference>
<organism evidence="7 8">
    <name type="scientific">Scleroderma citrinum Foug A</name>
    <dbReference type="NCBI Taxonomy" id="1036808"/>
    <lineage>
        <taxon>Eukaryota</taxon>
        <taxon>Fungi</taxon>
        <taxon>Dikarya</taxon>
        <taxon>Basidiomycota</taxon>
        <taxon>Agaricomycotina</taxon>
        <taxon>Agaricomycetes</taxon>
        <taxon>Agaricomycetidae</taxon>
        <taxon>Boletales</taxon>
        <taxon>Sclerodermatineae</taxon>
        <taxon>Sclerodermataceae</taxon>
        <taxon>Scleroderma</taxon>
    </lineage>
</organism>
<evidence type="ECO:0000256" key="5">
    <source>
        <dbReference type="RuleBase" id="RU367076"/>
    </source>
</evidence>
<dbReference type="PANTHER" id="PTHR12949">
    <property type="entry name" value="RNA POLYMERASE III DNA DIRECTED -RELATED"/>
    <property type="match status" value="1"/>
</dbReference>
<evidence type="ECO:0000256" key="1">
    <source>
        <dbReference type="ARBA" id="ARBA00004123"/>
    </source>
</evidence>
<protein>
    <recommendedName>
        <fullName evidence="5">DNA-directed RNA polymerase III subunit RPC3</fullName>
        <shortName evidence="5">RNA polymerase III subunit C3</shortName>
    </recommendedName>
</protein>
<feature type="domain" description="DNA-directed RNA polymerase III subunit RPC3 winged-helix" evidence="6">
    <location>
        <begin position="158"/>
        <end position="203"/>
    </location>
</feature>
<keyword evidence="8" id="KW-1185">Reference proteome</keyword>